<dbReference type="GeneID" id="97609956"/>
<keyword evidence="2" id="KW-1185">Reference proteome</keyword>
<sequence length="68" mass="7228">MEKVEVTLPSGLFIPLSAEYFDRKRVIEATKELCGAQCPVILIGSGAIASGKPTVIDCSINPVEKPPV</sequence>
<comment type="caution">
    <text evidence="1">The sequence shown here is derived from an EMBL/GenBank/DDBJ whole genome shotgun (WGS) entry which is preliminary data.</text>
</comment>
<name>A0A2V2N6X9_9EURY</name>
<dbReference type="EMBL" id="QGMZ01000007">
    <property type="protein sequence ID" value="PWR75822.1"/>
    <property type="molecule type" value="Genomic_DNA"/>
</dbReference>
<evidence type="ECO:0000313" key="2">
    <source>
        <dbReference type="Proteomes" id="UP000245934"/>
    </source>
</evidence>
<evidence type="ECO:0000313" key="1">
    <source>
        <dbReference type="EMBL" id="PWR75822.1"/>
    </source>
</evidence>
<reference evidence="1 2" key="1">
    <citation type="submission" date="2018-05" db="EMBL/GenBank/DDBJ databases">
        <title>Draft genome of Methanospirillum stamsii Pt1.</title>
        <authorList>
            <person name="Dueholm M.S."/>
            <person name="Nielsen P.H."/>
            <person name="Bakmann L.F."/>
            <person name="Otzen D.E."/>
        </authorList>
    </citation>
    <scope>NUCLEOTIDE SEQUENCE [LARGE SCALE GENOMIC DNA]</scope>
    <source>
        <strain evidence="1 2">Pt1</strain>
    </source>
</reference>
<organism evidence="1 2">
    <name type="scientific">Methanospirillum stamsii</name>
    <dbReference type="NCBI Taxonomy" id="1277351"/>
    <lineage>
        <taxon>Archaea</taxon>
        <taxon>Methanobacteriati</taxon>
        <taxon>Methanobacteriota</taxon>
        <taxon>Stenosarchaea group</taxon>
        <taxon>Methanomicrobia</taxon>
        <taxon>Methanomicrobiales</taxon>
        <taxon>Methanospirillaceae</taxon>
        <taxon>Methanospirillum</taxon>
    </lineage>
</organism>
<gene>
    <name evidence="1" type="ORF">DLD82_03015</name>
</gene>
<proteinExistence type="predicted"/>
<dbReference type="Proteomes" id="UP000245934">
    <property type="component" value="Unassembled WGS sequence"/>
</dbReference>
<dbReference type="RefSeq" id="WP_109939636.1">
    <property type="nucleotide sequence ID" value="NZ_CP176366.1"/>
</dbReference>
<accession>A0A2V2N6X9</accession>
<dbReference type="AlphaFoldDB" id="A0A2V2N6X9"/>
<protein>
    <submittedName>
        <fullName evidence="1">Uncharacterized protein</fullName>
    </submittedName>
</protein>